<evidence type="ECO:0008006" key="9">
    <source>
        <dbReference type="Google" id="ProtNLM"/>
    </source>
</evidence>
<dbReference type="GO" id="GO:0016020">
    <property type="term" value="C:membrane"/>
    <property type="evidence" value="ECO:0007669"/>
    <property type="project" value="UniProtKB-SubCell"/>
</dbReference>
<evidence type="ECO:0000313" key="8">
    <source>
        <dbReference type="Proteomes" id="UP000215902"/>
    </source>
</evidence>
<feature type="transmembrane region" description="Helical" evidence="6">
    <location>
        <begin position="34"/>
        <end position="52"/>
    </location>
</feature>
<name>A0A267H620_9PLAT</name>
<dbReference type="Proteomes" id="UP000215902">
    <property type="component" value="Unassembled WGS sequence"/>
</dbReference>
<reference evidence="7 8" key="1">
    <citation type="submission" date="2017-06" db="EMBL/GenBank/DDBJ databases">
        <title>A platform for efficient transgenesis in Macrostomum lignano, a flatworm model organism for stem cell research.</title>
        <authorList>
            <person name="Berezikov E."/>
        </authorList>
    </citation>
    <scope>NUCLEOTIDE SEQUENCE [LARGE SCALE GENOMIC DNA]</scope>
    <source>
        <strain evidence="7">DV1</strain>
        <tissue evidence="7">Whole organism</tissue>
    </source>
</reference>
<evidence type="ECO:0000256" key="2">
    <source>
        <dbReference type="ARBA" id="ARBA00010350"/>
    </source>
</evidence>
<comment type="caution">
    <text evidence="7">The sequence shown here is derived from an EMBL/GenBank/DDBJ whole genome shotgun (WGS) entry which is preliminary data.</text>
</comment>
<dbReference type="EMBL" id="NIVC01000022">
    <property type="protein sequence ID" value="PAA93748.1"/>
    <property type="molecule type" value="Genomic_DNA"/>
</dbReference>
<dbReference type="AlphaFoldDB" id="A0A267H620"/>
<keyword evidence="3 6" id="KW-0812">Transmembrane</keyword>
<comment type="similarity">
    <text evidence="2 6">Belongs to the BI1 family.</text>
</comment>
<dbReference type="OrthoDB" id="1277691at2759"/>
<evidence type="ECO:0000256" key="4">
    <source>
        <dbReference type="ARBA" id="ARBA00022989"/>
    </source>
</evidence>
<keyword evidence="4 6" id="KW-1133">Transmembrane helix</keyword>
<gene>
    <name evidence="7" type="ORF">BOX15_Mlig010143g2</name>
</gene>
<proteinExistence type="inferred from homology"/>
<accession>A0A267H620</accession>
<feature type="transmembrane region" description="Helical" evidence="6">
    <location>
        <begin position="114"/>
        <end position="136"/>
    </location>
</feature>
<feature type="non-terminal residue" evidence="7">
    <location>
        <position position="1"/>
    </location>
</feature>
<dbReference type="PANTHER" id="PTHR23291:SF32">
    <property type="entry name" value="BAX INHIBITOR 1"/>
    <property type="match status" value="1"/>
</dbReference>
<evidence type="ECO:0000256" key="6">
    <source>
        <dbReference type="RuleBase" id="RU004379"/>
    </source>
</evidence>
<evidence type="ECO:0000256" key="1">
    <source>
        <dbReference type="ARBA" id="ARBA00004141"/>
    </source>
</evidence>
<evidence type="ECO:0000313" key="7">
    <source>
        <dbReference type="EMBL" id="PAA93748.1"/>
    </source>
</evidence>
<dbReference type="PANTHER" id="PTHR23291">
    <property type="entry name" value="BAX INHIBITOR-RELATED"/>
    <property type="match status" value="1"/>
</dbReference>
<keyword evidence="8" id="KW-1185">Reference proteome</keyword>
<dbReference type="STRING" id="282301.A0A267H620"/>
<feature type="transmembrane region" description="Helical" evidence="6">
    <location>
        <begin position="58"/>
        <end position="75"/>
    </location>
</feature>
<sequence>TAMDTLLNRHRLTMNGLFDLSHLESHVCSHLQRVYACLAMGLLAAAAGAYIGMYLVPLYGLVAALASLGLLLYIQSGRDNFGPERHAAFAAFCALSGSGMAPLIGLAIDMDPSILVNAIIITMVVTVCFCGAALLAKTSRWMMYLAGPLASGLTVLLLLSLANIFVRSPFMFDITLKLTLLVFCGFMVYDTQKIVEMARMGDKDYISHCLDLFMDVVEVFRVVLILLMKQQDDGGKEKRKKSKN</sequence>
<keyword evidence="5 6" id="KW-0472">Membrane</keyword>
<protein>
    <recommendedName>
        <fullName evidence="9">Bax inhibitor 1</fullName>
    </recommendedName>
</protein>
<feature type="transmembrane region" description="Helical" evidence="6">
    <location>
        <begin position="143"/>
        <end position="164"/>
    </location>
</feature>
<evidence type="ECO:0000256" key="5">
    <source>
        <dbReference type="ARBA" id="ARBA00023136"/>
    </source>
</evidence>
<feature type="transmembrane region" description="Helical" evidence="6">
    <location>
        <begin position="170"/>
        <end position="189"/>
    </location>
</feature>
<comment type="subcellular location">
    <subcellularLocation>
        <location evidence="1">Membrane</location>
        <topology evidence="1">Multi-pass membrane protein</topology>
    </subcellularLocation>
</comment>
<dbReference type="InterPro" id="IPR006214">
    <property type="entry name" value="Bax_inhibitor_1-related"/>
</dbReference>
<evidence type="ECO:0000256" key="3">
    <source>
        <dbReference type="ARBA" id="ARBA00022692"/>
    </source>
</evidence>
<organism evidence="7 8">
    <name type="scientific">Macrostomum lignano</name>
    <dbReference type="NCBI Taxonomy" id="282301"/>
    <lineage>
        <taxon>Eukaryota</taxon>
        <taxon>Metazoa</taxon>
        <taxon>Spiralia</taxon>
        <taxon>Lophotrochozoa</taxon>
        <taxon>Platyhelminthes</taxon>
        <taxon>Rhabditophora</taxon>
        <taxon>Macrostomorpha</taxon>
        <taxon>Macrostomida</taxon>
        <taxon>Macrostomidae</taxon>
        <taxon>Macrostomum</taxon>
    </lineage>
</organism>
<dbReference type="Pfam" id="PF01027">
    <property type="entry name" value="Bax1-I"/>
    <property type="match status" value="1"/>
</dbReference>
<feature type="transmembrane region" description="Helical" evidence="6">
    <location>
        <begin position="87"/>
        <end position="108"/>
    </location>
</feature>